<feature type="signal peptide" evidence="3">
    <location>
        <begin position="1"/>
        <end position="25"/>
    </location>
</feature>
<dbReference type="AlphaFoldDB" id="A0A177WM68"/>
<dbReference type="PRINTS" id="PR00092">
    <property type="entry name" value="TYROSINASE"/>
</dbReference>
<feature type="domain" description="Tyrosinase copper-binding" evidence="4">
    <location>
        <begin position="231"/>
        <end position="242"/>
    </location>
</feature>
<feature type="chain" id="PRO_5008077774" description="Tyrosinase copper-binding domain-containing protein" evidence="3">
    <location>
        <begin position="26"/>
        <end position="423"/>
    </location>
</feature>
<dbReference type="InterPro" id="IPR050316">
    <property type="entry name" value="Tyrosinase/Hemocyanin"/>
</dbReference>
<reference evidence="5 6" key="1">
    <citation type="submission" date="2006-10" db="EMBL/GenBank/DDBJ databases">
        <title>The Genome Sequence of Batrachochytrium dendrobatidis JEL423.</title>
        <authorList>
            <consortium name="The Broad Institute Genome Sequencing Platform"/>
            <person name="Birren B."/>
            <person name="Lander E."/>
            <person name="Galagan J."/>
            <person name="Cuomo C."/>
            <person name="Devon K."/>
            <person name="Jaffe D."/>
            <person name="Butler J."/>
            <person name="Alvarez P."/>
            <person name="Gnerre S."/>
            <person name="Grabherr M."/>
            <person name="Kleber M."/>
            <person name="Mauceli E."/>
            <person name="Brockman W."/>
            <person name="Young S."/>
            <person name="LaButti K."/>
            <person name="Sykes S."/>
            <person name="DeCaprio D."/>
            <person name="Crawford M."/>
            <person name="Koehrsen M."/>
            <person name="Engels R."/>
            <person name="Montgomery P."/>
            <person name="Pearson M."/>
            <person name="Howarth C."/>
            <person name="Larson L."/>
            <person name="White J."/>
            <person name="O'Leary S."/>
            <person name="Kodira C."/>
            <person name="Zeng Q."/>
            <person name="Yandava C."/>
            <person name="Alvarado L."/>
            <person name="Longcore J."/>
            <person name="James T."/>
        </authorList>
    </citation>
    <scope>NUCLEOTIDE SEQUENCE [LARGE SCALE GENOMIC DNA]</scope>
    <source>
        <strain evidence="5 6">JEL423</strain>
    </source>
</reference>
<evidence type="ECO:0000256" key="3">
    <source>
        <dbReference type="SAM" id="SignalP"/>
    </source>
</evidence>
<dbReference type="Gene3D" id="1.10.1280.10">
    <property type="entry name" value="Di-copper center containing domain from catechol oxidase"/>
    <property type="match status" value="1"/>
</dbReference>
<dbReference type="EMBL" id="DS022305">
    <property type="protein sequence ID" value="OAJ40896.1"/>
    <property type="molecule type" value="Genomic_DNA"/>
</dbReference>
<organism evidence="5 6">
    <name type="scientific">Batrachochytrium dendrobatidis (strain JEL423)</name>
    <dbReference type="NCBI Taxonomy" id="403673"/>
    <lineage>
        <taxon>Eukaryota</taxon>
        <taxon>Fungi</taxon>
        <taxon>Fungi incertae sedis</taxon>
        <taxon>Chytridiomycota</taxon>
        <taxon>Chytridiomycota incertae sedis</taxon>
        <taxon>Chytridiomycetes</taxon>
        <taxon>Rhizophydiales</taxon>
        <taxon>Rhizophydiales incertae sedis</taxon>
        <taxon>Batrachochytrium</taxon>
    </lineage>
</organism>
<dbReference type="GO" id="GO:0046872">
    <property type="term" value="F:metal ion binding"/>
    <property type="evidence" value="ECO:0007669"/>
    <property type="project" value="UniProtKB-KW"/>
</dbReference>
<evidence type="ECO:0000259" key="4">
    <source>
        <dbReference type="PROSITE" id="PS00498"/>
    </source>
</evidence>
<dbReference type="eggNOG" id="ENOG502S31Y">
    <property type="taxonomic scope" value="Eukaryota"/>
</dbReference>
<dbReference type="PANTHER" id="PTHR11474:SF126">
    <property type="entry name" value="TYROSINASE-LIKE PROTEIN TYR-1-RELATED"/>
    <property type="match status" value="1"/>
</dbReference>
<keyword evidence="2" id="KW-0186">Copper</keyword>
<dbReference type="OrthoDB" id="6132182at2759"/>
<evidence type="ECO:0000256" key="2">
    <source>
        <dbReference type="ARBA" id="ARBA00023008"/>
    </source>
</evidence>
<proteinExistence type="predicted"/>
<sequence>MVQLQMMTFLSIFIISVTYIMSVAADSRCTNPTVRKEFRELSENERQAYISAVVCLHNSPSKIAGVGSTSRFDDVARTHLMVLGAAHASATFLPWHRALIHAYTVVMKEDCGYTGPMVYWDWSVDSQALEQSPLWSPSYFGGDGDPKNSYCISTGQFVNITTTFSRKSCITRRLGGLDNLGSSFSPELIRLIITTNKSFPNMHGNIEWGPHANIHEGIGGTMADVSLSANDPIFMLHHCNVDRLWWMWQQYNPNTALTYSGTLSNGSIASVTQIMDMFNLLNVTWTVEDVLNSTKGSPLCYVYSNSIAGGVDVQSVSIAPLPTSVSTTPLPTSVSTTPLPTSVLASTTTLPISSNVIISTPPVILTSTYSVPVVPVSTTYTSPSLASKTNDPNAKGAVKNSAWEINHESLMIAALVPLAHFWL</sequence>
<dbReference type="Proteomes" id="UP000077115">
    <property type="component" value="Unassembled WGS sequence"/>
</dbReference>
<evidence type="ECO:0000313" key="5">
    <source>
        <dbReference type="EMBL" id="OAJ40896.1"/>
    </source>
</evidence>
<evidence type="ECO:0000256" key="1">
    <source>
        <dbReference type="ARBA" id="ARBA00022723"/>
    </source>
</evidence>
<gene>
    <name evidence="5" type="ORF">BDEG_24578</name>
</gene>
<dbReference type="InterPro" id="IPR002227">
    <property type="entry name" value="Tyrosinase_Cu-bd"/>
</dbReference>
<dbReference type="STRING" id="403673.A0A177WM68"/>
<dbReference type="VEuPathDB" id="FungiDB:BDEG_24578"/>
<evidence type="ECO:0000313" key="6">
    <source>
        <dbReference type="Proteomes" id="UP000077115"/>
    </source>
</evidence>
<keyword evidence="1" id="KW-0479">Metal-binding</keyword>
<dbReference type="GO" id="GO:0016491">
    <property type="term" value="F:oxidoreductase activity"/>
    <property type="evidence" value="ECO:0007669"/>
    <property type="project" value="InterPro"/>
</dbReference>
<protein>
    <recommendedName>
        <fullName evidence="4">Tyrosinase copper-binding domain-containing protein</fullName>
    </recommendedName>
</protein>
<dbReference type="PANTHER" id="PTHR11474">
    <property type="entry name" value="TYROSINASE FAMILY MEMBER"/>
    <property type="match status" value="1"/>
</dbReference>
<dbReference type="SUPFAM" id="SSF48056">
    <property type="entry name" value="Di-copper centre-containing domain"/>
    <property type="match status" value="1"/>
</dbReference>
<dbReference type="PROSITE" id="PS00498">
    <property type="entry name" value="TYROSINASE_2"/>
    <property type="match status" value="1"/>
</dbReference>
<keyword evidence="3" id="KW-0732">Signal</keyword>
<dbReference type="Pfam" id="PF00264">
    <property type="entry name" value="Tyrosinase"/>
    <property type="match status" value="1"/>
</dbReference>
<name>A0A177WM68_BATDL</name>
<reference evidence="5 6" key="2">
    <citation type="submission" date="2016-05" db="EMBL/GenBank/DDBJ databases">
        <title>Lineage-specific infection strategies underlie the spectrum of fungal disease in amphibians.</title>
        <authorList>
            <person name="Cuomo C.A."/>
            <person name="Farrer R.A."/>
            <person name="James T."/>
            <person name="Longcore J."/>
            <person name="Birren B."/>
        </authorList>
    </citation>
    <scope>NUCLEOTIDE SEQUENCE [LARGE SCALE GENOMIC DNA]</scope>
    <source>
        <strain evidence="5 6">JEL423</strain>
    </source>
</reference>
<dbReference type="InterPro" id="IPR008922">
    <property type="entry name" value="Di-copper_centre_dom_sf"/>
</dbReference>
<accession>A0A177WM68</accession>